<name>A0A5N7DM72_9EURO</name>
<gene>
    <name evidence="7" type="ORF">BDV37DRAFT_280061</name>
</gene>
<accession>A0A5N7DM72</accession>
<evidence type="ECO:0000256" key="4">
    <source>
        <dbReference type="ARBA" id="ARBA00023004"/>
    </source>
</evidence>
<dbReference type="OrthoDB" id="3465714at2759"/>
<dbReference type="EMBL" id="ML736749">
    <property type="protein sequence ID" value="KAE8407149.1"/>
    <property type="molecule type" value="Genomic_DNA"/>
</dbReference>
<keyword evidence="3" id="KW-0479">Metal-binding</keyword>
<feature type="region of interest" description="Disordered" evidence="6">
    <location>
        <begin position="395"/>
        <end position="420"/>
    </location>
</feature>
<evidence type="ECO:0000256" key="6">
    <source>
        <dbReference type="SAM" id="MobiDB-lite"/>
    </source>
</evidence>
<feature type="compositionally biased region" description="Low complexity" evidence="6">
    <location>
        <begin position="163"/>
        <end position="176"/>
    </location>
</feature>
<keyword evidence="8" id="KW-1185">Reference proteome</keyword>
<dbReference type="GeneID" id="43671168"/>
<comment type="cofactor">
    <cofactor evidence="1">
        <name>heme b</name>
        <dbReference type="ChEBI" id="CHEBI:60344"/>
    </cofactor>
</comment>
<evidence type="ECO:0000256" key="3">
    <source>
        <dbReference type="ARBA" id="ARBA00022723"/>
    </source>
</evidence>
<dbReference type="Proteomes" id="UP000325579">
    <property type="component" value="Unassembled WGS sequence"/>
</dbReference>
<evidence type="ECO:0000313" key="8">
    <source>
        <dbReference type="Proteomes" id="UP000325579"/>
    </source>
</evidence>
<evidence type="ECO:0000256" key="1">
    <source>
        <dbReference type="ARBA" id="ARBA00001970"/>
    </source>
</evidence>
<sequence>MWGVKLPAGTPIVTAVFGIQHDPSRDNSGLINIFDSLIVNQPARIENLEQDNPVPTRVWLTYWPSTAAYQKWWTSEPVASFWGSLPDDAGVYRDILTVPPGKTQHGTSITDRPSGMAPLGKFESILDKSGYWGCYYDRMSEVNKRESKLPTPVTKKPTRTHPLSITPSSSNSSNLPIRRGRIQLPTLPDNIAFVVEGQDHGLILPEEKEHWLENFDQLTTNWICDLVEAGPEKGILDSRLCYRPDSGTYKDADPQPRELSFNDKVQLFYFLDMEAMQKFGRENAGHVKLRREFAQSYGPKGVMTELPGQLRLWVETSILKGKDMQLPDTNPRSVVVTSARDETRFYPSIHGSNLVYQTEHTSKEAVEAFGNAAKKATKSSLTFLKDVGKDIFKLAANRPRPSDDTEDDSASNNNNTSKNA</sequence>
<protein>
    <submittedName>
        <fullName evidence="7">Hem-containing dehydratase-domain containing protein</fullName>
    </submittedName>
</protein>
<proteinExistence type="predicted"/>
<dbReference type="Pfam" id="PF13816">
    <property type="entry name" value="Dehydratase_hem"/>
    <property type="match status" value="1"/>
</dbReference>
<feature type="compositionally biased region" description="Low complexity" evidence="6">
    <location>
        <begin position="410"/>
        <end position="420"/>
    </location>
</feature>
<evidence type="ECO:0000256" key="5">
    <source>
        <dbReference type="ARBA" id="ARBA00023239"/>
    </source>
</evidence>
<evidence type="ECO:0000256" key="2">
    <source>
        <dbReference type="ARBA" id="ARBA00022617"/>
    </source>
</evidence>
<dbReference type="GO" id="GO:0046872">
    <property type="term" value="F:metal ion binding"/>
    <property type="evidence" value="ECO:0007669"/>
    <property type="project" value="UniProtKB-KW"/>
</dbReference>
<keyword evidence="4" id="KW-0408">Iron</keyword>
<feature type="region of interest" description="Disordered" evidence="6">
    <location>
        <begin position="146"/>
        <end position="176"/>
    </location>
</feature>
<dbReference type="AlphaFoldDB" id="A0A5N7DM72"/>
<dbReference type="GO" id="GO:0016829">
    <property type="term" value="F:lyase activity"/>
    <property type="evidence" value="ECO:0007669"/>
    <property type="project" value="UniProtKB-KW"/>
</dbReference>
<dbReference type="InterPro" id="IPR025702">
    <property type="entry name" value="OXD"/>
</dbReference>
<reference evidence="7 8" key="1">
    <citation type="submission" date="2019-04" db="EMBL/GenBank/DDBJ databases">
        <authorList>
            <consortium name="DOE Joint Genome Institute"/>
            <person name="Mondo S."/>
            <person name="Kjaerbolling I."/>
            <person name="Vesth T."/>
            <person name="Frisvad J.C."/>
            <person name="Nybo J.L."/>
            <person name="Theobald S."/>
            <person name="Kildgaard S."/>
            <person name="Isbrandt T."/>
            <person name="Kuo A."/>
            <person name="Sato A."/>
            <person name="Lyhne E.K."/>
            <person name="Kogle M.E."/>
            <person name="Wiebenga A."/>
            <person name="Kun R.S."/>
            <person name="Lubbers R.J."/>
            <person name="Makela M.R."/>
            <person name="Barry K."/>
            <person name="Chovatia M."/>
            <person name="Clum A."/>
            <person name="Daum C."/>
            <person name="Haridas S."/>
            <person name="He G."/>
            <person name="LaButti K."/>
            <person name="Lipzen A."/>
            <person name="Riley R."/>
            <person name="Salamov A."/>
            <person name="Simmons B.A."/>
            <person name="Magnuson J.K."/>
            <person name="Henrissat B."/>
            <person name="Mortensen U.H."/>
            <person name="Larsen T.O."/>
            <person name="Devries R.P."/>
            <person name="Grigoriev I.V."/>
            <person name="Machida M."/>
            <person name="Baker S.E."/>
            <person name="Andersen M.R."/>
            <person name="Cantor M.N."/>
            <person name="Hua S.X."/>
        </authorList>
    </citation>
    <scope>NUCLEOTIDE SEQUENCE [LARGE SCALE GENOMIC DNA]</scope>
    <source>
        <strain evidence="7 8">CBS 119388</strain>
    </source>
</reference>
<organism evidence="7 8">
    <name type="scientific">Aspergillus pseudonomiae</name>
    <dbReference type="NCBI Taxonomy" id="1506151"/>
    <lineage>
        <taxon>Eukaryota</taxon>
        <taxon>Fungi</taxon>
        <taxon>Dikarya</taxon>
        <taxon>Ascomycota</taxon>
        <taxon>Pezizomycotina</taxon>
        <taxon>Eurotiomycetes</taxon>
        <taxon>Eurotiomycetidae</taxon>
        <taxon>Eurotiales</taxon>
        <taxon>Aspergillaceae</taxon>
        <taxon>Aspergillus</taxon>
        <taxon>Aspergillus subgen. Circumdati</taxon>
    </lineage>
</organism>
<keyword evidence="5" id="KW-0456">Lyase</keyword>
<evidence type="ECO:0000313" key="7">
    <source>
        <dbReference type="EMBL" id="KAE8407149.1"/>
    </source>
</evidence>
<keyword evidence="2" id="KW-0349">Heme</keyword>
<dbReference type="RefSeq" id="XP_031944468.1">
    <property type="nucleotide sequence ID" value="XM_032086477.1"/>
</dbReference>